<feature type="compositionally biased region" description="Low complexity" evidence="1">
    <location>
        <begin position="41"/>
        <end position="78"/>
    </location>
</feature>
<dbReference type="OrthoDB" id="4869876at2"/>
<dbReference type="Proteomes" id="UP000320806">
    <property type="component" value="Unassembled WGS sequence"/>
</dbReference>
<sequence>MQGLFLLLEVLMTARFMRTVAPLVAASAVCGLMVGCGGGSPAAKSSPPSSTTTSAASPTTSKTTSTSATPTSQTSNATYAGAPGVPEAAKHKTDAGAIAFAKHYLETVNKVGQKPNAGVLEPLATPSCKTCKNQQRTVNKLIAEKATFSGPQFVIGDAAKLPGPQTVVGVVVGQPATQIVNGTGTVLHESEDEGRAQAVLELRWASGWRVAELKHAAA</sequence>
<reference evidence="3 4" key="1">
    <citation type="submission" date="2019-06" db="EMBL/GenBank/DDBJ databases">
        <title>Sequencing the genomes of 1000 actinobacteria strains.</title>
        <authorList>
            <person name="Klenk H.-P."/>
        </authorList>
    </citation>
    <scope>NUCLEOTIDE SEQUENCE [LARGE SCALE GENOMIC DNA]</scope>
    <source>
        <strain evidence="3 4">DSM 19828</strain>
    </source>
</reference>
<accession>A0A542EF44</accession>
<dbReference type="InterPro" id="IPR046281">
    <property type="entry name" value="DUF6318"/>
</dbReference>
<name>A0A542EF44_9MICO</name>
<evidence type="ECO:0000313" key="4">
    <source>
        <dbReference type="Proteomes" id="UP000320806"/>
    </source>
</evidence>
<keyword evidence="4" id="KW-1185">Reference proteome</keyword>
<proteinExistence type="predicted"/>
<gene>
    <name evidence="3" type="ORF">FB459_1395</name>
</gene>
<evidence type="ECO:0000313" key="3">
    <source>
        <dbReference type="EMBL" id="TQJ13957.1"/>
    </source>
</evidence>
<dbReference type="AlphaFoldDB" id="A0A542EF44"/>
<evidence type="ECO:0000256" key="1">
    <source>
        <dbReference type="SAM" id="MobiDB-lite"/>
    </source>
</evidence>
<dbReference type="Pfam" id="PF19843">
    <property type="entry name" value="DUF6318"/>
    <property type="match status" value="1"/>
</dbReference>
<feature type="domain" description="DUF6318" evidence="2">
    <location>
        <begin position="70"/>
        <end position="209"/>
    </location>
</feature>
<dbReference type="EMBL" id="VFMO01000001">
    <property type="protein sequence ID" value="TQJ13957.1"/>
    <property type="molecule type" value="Genomic_DNA"/>
</dbReference>
<dbReference type="RefSeq" id="WP_141927911.1">
    <property type="nucleotide sequence ID" value="NZ_BAABCI010000002.1"/>
</dbReference>
<feature type="region of interest" description="Disordered" evidence="1">
    <location>
        <begin position="39"/>
        <end position="88"/>
    </location>
</feature>
<comment type="caution">
    <text evidence="3">The sequence shown here is derived from an EMBL/GenBank/DDBJ whole genome shotgun (WGS) entry which is preliminary data.</text>
</comment>
<evidence type="ECO:0000259" key="2">
    <source>
        <dbReference type="Pfam" id="PF19843"/>
    </source>
</evidence>
<protein>
    <recommendedName>
        <fullName evidence="2">DUF6318 domain-containing protein</fullName>
    </recommendedName>
</protein>
<organism evidence="3 4">
    <name type="scientific">Yimella lutea</name>
    <dbReference type="NCBI Taxonomy" id="587872"/>
    <lineage>
        <taxon>Bacteria</taxon>
        <taxon>Bacillati</taxon>
        <taxon>Actinomycetota</taxon>
        <taxon>Actinomycetes</taxon>
        <taxon>Micrococcales</taxon>
        <taxon>Dermacoccaceae</taxon>
        <taxon>Yimella</taxon>
    </lineage>
</organism>